<dbReference type="EMBL" id="JAXCLX010000001">
    <property type="protein sequence ID" value="MDY0871256.1"/>
    <property type="molecule type" value="Genomic_DNA"/>
</dbReference>
<dbReference type="InterPro" id="IPR050966">
    <property type="entry name" value="Glutamyl_endopeptidase"/>
</dbReference>
<accession>A0ABU5DVB2</accession>
<evidence type="ECO:0000259" key="3">
    <source>
        <dbReference type="PROSITE" id="PS50240"/>
    </source>
</evidence>
<dbReference type="PANTHER" id="PTHR15462:SF8">
    <property type="entry name" value="SERINE PROTEASE"/>
    <property type="match status" value="1"/>
</dbReference>
<feature type="domain" description="Peptidase S1" evidence="3">
    <location>
        <begin position="34"/>
        <end position="254"/>
    </location>
</feature>
<feature type="signal peptide" evidence="2">
    <location>
        <begin position="1"/>
        <end position="21"/>
    </location>
</feature>
<dbReference type="Pfam" id="PF00089">
    <property type="entry name" value="Trypsin"/>
    <property type="match status" value="1"/>
</dbReference>
<sequence length="256" mass="27420">MRLAHVWLAALIAIGASPALAQTSGLPPLPKIGIEGEDNRIRVDSKVWPWIAIGRINREVGGHCTGTLIAADKVLTAAHCLYNQNDGRWTVPFEVHFVAGYDRGSFAAHARGRSFTHDPQYDPTNAASLQQMTHDWAIITLDQKLKLKPVPLAPGAAQAIIGGQGKAGVSAAGYNGDWSEILMTHQGCRLLGTLAERPLLIHDCDTTFGASGGPLLRIEDDKAEIVGVLSGVLTLKDKSEKGAAVPVWTFRSLLPK</sequence>
<dbReference type="Gene3D" id="2.40.10.10">
    <property type="entry name" value="Trypsin-like serine proteases"/>
    <property type="match status" value="2"/>
</dbReference>
<evidence type="ECO:0000313" key="4">
    <source>
        <dbReference type="EMBL" id="MDY0871256.1"/>
    </source>
</evidence>
<keyword evidence="5" id="KW-1185">Reference proteome</keyword>
<comment type="caution">
    <text evidence="4">The sequence shown here is derived from an EMBL/GenBank/DDBJ whole genome shotgun (WGS) entry which is preliminary data.</text>
</comment>
<keyword evidence="4" id="KW-0378">Hydrolase</keyword>
<evidence type="ECO:0000256" key="1">
    <source>
        <dbReference type="ARBA" id="ARBA00022729"/>
    </source>
</evidence>
<feature type="chain" id="PRO_5047337642" evidence="2">
    <location>
        <begin position="22"/>
        <end position="256"/>
    </location>
</feature>
<protein>
    <submittedName>
        <fullName evidence="4">Trypsin-like serine protease</fullName>
        <ecNumber evidence="4">3.4.21.-</ecNumber>
    </submittedName>
</protein>
<dbReference type="InterPro" id="IPR018114">
    <property type="entry name" value="TRYPSIN_HIS"/>
</dbReference>
<dbReference type="GO" id="GO:0016787">
    <property type="term" value="F:hydrolase activity"/>
    <property type="evidence" value="ECO:0007669"/>
    <property type="project" value="UniProtKB-KW"/>
</dbReference>
<reference evidence="4 5" key="1">
    <citation type="journal article" date="2013" name="Antonie Van Leeuwenhoek">
        <title>Dongia rigui sp. nov., isolated from freshwater of a large wetland in Korea.</title>
        <authorList>
            <person name="Baik K.S."/>
            <person name="Hwang Y.M."/>
            <person name="Choi J.S."/>
            <person name="Kwon J."/>
            <person name="Seong C.N."/>
        </authorList>
    </citation>
    <scope>NUCLEOTIDE SEQUENCE [LARGE SCALE GENOMIC DNA]</scope>
    <source>
        <strain evidence="4 5">04SU4-P</strain>
    </source>
</reference>
<organism evidence="4 5">
    <name type="scientific">Dongia rigui</name>
    <dbReference type="NCBI Taxonomy" id="940149"/>
    <lineage>
        <taxon>Bacteria</taxon>
        <taxon>Pseudomonadati</taxon>
        <taxon>Pseudomonadota</taxon>
        <taxon>Alphaproteobacteria</taxon>
        <taxon>Rhodospirillales</taxon>
        <taxon>Dongiaceae</taxon>
        <taxon>Dongia</taxon>
    </lineage>
</organism>
<dbReference type="InterPro" id="IPR043504">
    <property type="entry name" value="Peptidase_S1_PA_chymotrypsin"/>
</dbReference>
<dbReference type="PROSITE" id="PS00134">
    <property type="entry name" value="TRYPSIN_HIS"/>
    <property type="match status" value="1"/>
</dbReference>
<dbReference type="EC" id="3.4.21.-" evidence="4"/>
<name>A0ABU5DVB2_9PROT</name>
<dbReference type="PROSITE" id="PS50240">
    <property type="entry name" value="TRYPSIN_DOM"/>
    <property type="match status" value="1"/>
</dbReference>
<dbReference type="InterPro" id="IPR009003">
    <property type="entry name" value="Peptidase_S1_PA"/>
</dbReference>
<dbReference type="SMART" id="SM00020">
    <property type="entry name" value="Tryp_SPc"/>
    <property type="match status" value="1"/>
</dbReference>
<dbReference type="PRINTS" id="PR00722">
    <property type="entry name" value="CHYMOTRYPSIN"/>
</dbReference>
<dbReference type="InterPro" id="IPR001314">
    <property type="entry name" value="Peptidase_S1A"/>
</dbReference>
<evidence type="ECO:0000313" key="5">
    <source>
        <dbReference type="Proteomes" id="UP001271769"/>
    </source>
</evidence>
<proteinExistence type="predicted"/>
<dbReference type="PANTHER" id="PTHR15462">
    <property type="entry name" value="SERINE PROTEASE"/>
    <property type="match status" value="1"/>
</dbReference>
<evidence type="ECO:0000256" key="2">
    <source>
        <dbReference type="SAM" id="SignalP"/>
    </source>
</evidence>
<dbReference type="RefSeq" id="WP_320499655.1">
    <property type="nucleotide sequence ID" value="NZ_JAXCLX010000001.1"/>
</dbReference>
<dbReference type="SUPFAM" id="SSF50494">
    <property type="entry name" value="Trypsin-like serine proteases"/>
    <property type="match status" value="1"/>
</dbReference>
<gene>
    <name evidence="4" type="ORF">SMD31_04965</name>
</gene>
<dbReference type="Proteomes" id="UP001271769">
    <property type="component" value="Unassembled WGS sequence"/>
</dbReference>
<dbReference type="InterPro" id="IPR001254">
    <property type="entry name" value="Trypsin_dom"/>
</dbReference>
<keyword evidence="1 2" id="KW-0732">Signal</keyword>